<protein>
    <submittedName>
        <fullName evidence="1">Uncharacterized protein</fullName>
    </submittedName>
</protein>
<dbReference type="AlphaFoldDB" id="A0A8C8DYE4"/>
<accession>A0A8C8DYE4</accession>
<sequence length="101" mass="11008">GPDTSPAPPSSPRPVSGTRCTWSPGSIHAQVPLEVSVAAGGRASEVAPDCTTVSSHRRAADLGFNLQLSLQLCYPKKHFFYLESFFKPLIVQGWVYFMLEN</sequence>
<name>A0A8C8DYE4_9TELE</name>
<dbReference type="Ensembl" id="ENSOSIT00000041678.1">
    <property type="protein sequence ID" value="ENSOSIP00000039547.1"/>
    <property type="gene ID" value="ENSOSIG00000019413.1"/>
</dbReference>
<evidence type="ECO:0000313" key="1">
    <source>
        <dbReference type="Ensembl" id="ENSOSIP00000039547.1"/>
    </source>
</evidence>
<proteinExistence type="predicted"/>
<organism evidence="1 2">
    <name type="scientific">Oryzias sinensis</name>
    <name type="common">Chinese medaka</name>
    <dbReference type="NCBI Taxonomy" id="183150"/>
    <lineage>
        <taxon>Eukaryota</taxon>
        <taxon>Metazoa</taxon>
        <taxon>Chordata</taxon>
        <taxon>Craniata</taxon>
        <taxon>Vertebrata</taxon>
        <taxon>Euteleostomi</taxon>
        <taxon>Actinopterygii</taxon>
        <taxon>Neopterygii</taxon>
        <taxon>Teleostei</taxon>
        <taxon>Neoteleostei</taxon>
        <taxon>Acanthomorphata</taxon>
        <taxon>Ovalentaria</taxon>
        <taxon>Atherinomorphae</taxon>
        <taxon>Beloniformes</taxon>
        <taxon>Adrianichthyidae</taxon>
        <taxon>Oryziinae</taxon>
        <taxon>Oryzias</taxon>
    </lineage>
</organism>
<reference evidence="1" key="2">
    <citation type="submission" date="2025-09" db="UniProtKB">
        <authorList>
            <consortium name="Ensembl"/>
        </authorList>
    </citation>
    <scope>IDENTIFICATION</scope>
</reference>
<dbReference type="Proteomes" id="UP000694383">
    <property type="component" value="Unplaced"/>
</dbReference>
<reference evidence="1" key="1">
    <citation type="submission" date="2025-08" db="UniProtKB">
        <authorList>
            <consortium name="Ensembl"/>
        </authorList>
    </citation>
    <scope>IDENTIFICATION</scope>
</reference>
<keyword evidence="2" id="KW-1185">Reference proteome</keyword>
<evidence type="ECO:0000313" key="2">
    <source>
        <dbReference type="Proteomes" id="UP000694383"/>
    </source>
</evidence>